<organism evidence="2 3">
    <name type="scientific">Phycomyces blakesleeanus</name>
    <dbReference type="NCBI Taxonomy" id="4837"/>
    <lineage>
        <taxon>Eukaryota</taxon>
        <taxon>Fungi</taxon>
        <taxon>Fungi incertae sedis</taxon>
        <taxon>Mucoromycota</taxon>
        <taxon>Mucoromycotina</taxon>
        <taxon>Mucoromycetes</taxon>
        <taxon>Mucorales</taxon>
        <taxon>Phycomycetaceae</taxon>
        <taxon>Phycomyces</taxon>
    </lineage>
</organism>
<dbReference type="EMBL" id="JBCLYO010000004">
    <property type="protein sequence ID" value="KAL0090229.1"/>
    <property type="molecule type" value="Genomic_DNA"/>
</dbReference>
<proteinExistence type="predicted"/>
<feature type="transmembrane region" description="Helical" evidence="1">
    <location>
        <begin position="44"/>
        <end position="65"/>
    </location>
</feature>
<feature type="transmembrane region" description="Helical" evidence="1">
    <location>
        <begin position="135"/>
        <end position="156"/>
    </location>
</feature>
<protein>
    <submittedName>
        <fullName evidence="2">Uncharacterized protein</fullName>
    </submittedName>
</protein>
<reference evidence="2 3" key="1">
    <citation type="submission" date="2024-04" db="EMBL/GenBank/DDBJ databases">
        <title>Symmetric and asymmetric DNA N6-adenine methylation regulates different biological responses in Mucorales.</title>
        <authorList>
            <consortium name="Lawrence Berkeley National Laboratory"/>
            <person name="Lax C."/>
            <person name="Mondo S.J."/>
            <person name="Osorio-Concepcion M."/>
            <person name="Muszewska A."/>
            <person name="Corrochano-Luque M."/>
            <person name="Gutierrez G."/>
            <person name="Riley R."/>
            <person name="Lipzen A."/>
            <person name="Guo J."/>
            <person name="Hundley H."/>
            <person name="Amirebrahimi M."/>
            <person name="Ng V."/>
            <person name="Lorenzo-Gutierrez D."/>
            <person name="Binder U."/>
            <person name="Yang J."/>
            <person name="Song Y."/>
            <person name="Canovas D."/>
            <person name="Navarro E."/>
            <person name="Freitag M."/>
            <person name="Gabaldon T."/>
            <person name="Grigoriev I.V."/>
            <person name="Corrochano L.M."/>
            <person name="Nicolas F.E."/>
            <person name="Garre V."/>
        </authorList>
    </citation>
    <scope>NUCLEOTIDE SEQUENCE [LARGE SCALE GENOMIC DNA]</scope>
    <source>
        <strain evidence="2 3">L51</strain>
    </source>
</reference>
<feature type="transmembrane region" description="Helical" evidence="1">
    <location>
        <begin position="6"/>
        <end position="24"/>
    </location>
</feature>
<keyword evidence="3" id="KW-1185">Reference proteome</keyword>
<feature type="transmembrane region" description="Helical" evidence="1">
    <location>
        <begin position="168"/>
        <end position="191"/>
    </location>
</feature>
<evidence type="ECO:0000256" key="1">
    <source>
        <dbReference type="SAM" id="Phobius"/>
    </source>
</evidence>
<keyword evidence="1" id="KW-1133">Transmembrane helix</keyword>
<comment type="caution">
    <text evidence="2">The sequence shown here is derived from an EMBL/GenBank/DDBJ whole genome shotgun (WGS) entry which is preliminary data.</text>
</comment>
<keyword evidence="1" id="KW-0812">Transmembrane</keyword>
<sequence>MFEIPWQFGYGGFSLYLVGIAQTLADSHRAIATGWLPSPRTVDVIGLSFFLAPFILNNICSLVAGSLAKSNLYLSEIFVRILYVLWFFHCALLATAVLFAGVRLVGILNRHIAKFQTSGPRFTTVKTGIFKIKSVMSILSICLMLFAIFLLLYGALRNSITVNPVGSVFLAVIWSYLAGISTLSLEISILFNPTINENTDIGLKSSSGGDKSNNLFETQNSGLPSVMHDKSFQGTLSHNAFDDLKQQQLQYQQATQKHAKGVGAANNVNTTILTSRAGIPLEDLSYSDSKDNYKSPHWADPKQDTEACNHIDEALFSSQVDLMDAK</sequence>
<feature type="transmembrane region" description="Helical" evidence="1">
    <location>
        <begin position="77"/>
        <end position="102"/>
    </location>
</feature>
<evidence type="ECO:0000313" key="3">
    <source>
        <dbReference type="Proteomes" id="UP001448207"/>
    </source>
</evidence>
<keyword evidence="1" id="KW-0472">Membrane</keyword>
<evidence type="ECO:0000313" key="2">
    <source>
        <dbReference type="EMBL" id="KAL0090229.1"/>
    </source>
</evidence>
<dbReference type="Proteomes" id="UP001448207">
    <property type="component" value="Unassembled WGS sequence"/>
</dbReference>
<gene>
    <name evidence="2" type="ORF">J3Q64DRAFT_1635993</name>
</gene>
<accession>A0ABR3B4Z6</accession>
<name>A0ABR3B4Z6_PHYBL</name>